<evidence type="ECO:0000256" key="3">
    <source>
        <dbReference type="ARBA" id="ARBA00006462"/>
    </source>
</evidence>
<comment type="similarity">
    <text evidence="3">Belongs to the glycosyltransferase 31 family. Beta3-Gal-T subfamily.</text>
</comment>
<dbReference type="GO" id="GO:0000166">
    <property type="term" value="F:nucleotide binding"/>
    <property type="evidence" value="ECO:0007669"/>
    <property type="project" value="UniProtKB-KW"/>
</dbReference>
<dbReference type="PANTHER" id="PTHR23033">
    <property type="entry name" value="BETA1,3-GALACTOSYLTRANSFERASE"/>
    <property type="match status" value="1"/>
</dbReference>
<evidence type="ECO:0000313" key="14">
    <source>
        <dbReference type="Proteomes" id="UP001175271"/>
    </source>
</evidence>
<keyword evidence="14" id="KW-1185">Reference proteome</keyword>
<evidence type="ECO:0000313" key="13">
    <source>
        <dbReference type="EMBL" id="KAK0416198.1"/>
    </source>
</evidence>
<dbReference type="GO" id="GO:0016263">
    <property type="term" value="F:glycoprotein-N-acetylgalactosamine 3-beta-galactosyltransferase activity"/>
    <property type="evidence" value="ECO:0007669"/>
    <property type="project" value="UniProtKB-EC"/>
</dbReference>
<dbReference type="Gene3D" id="3.90.550.50">
    <property type="match status" value="1"/>
</dbReference>
<comment type="subcellular location">
    <subcellularLocation>
        <location evidence="1">Membrane</location>
        <topology evidence="1">Single-pass type II membrane protein</topology>
    </subcellularLocation>
</comment>
<reference evidence="13" key="1">
    <citation type="submission" date="2023-06" db="EMBL/GenBank/DDBJ databases">
        <title>Genomic analysis of the entomopathogenic nematode Steinernema hermaphroditum.</title>
        <authorList>
            <person name="Schwarz E.M."/>
            <person name="Heppert J.K."/>
            <person name="Baniya A."/>
            <person name="Schwartz H.T."/>
            <person name="Tan C.-H."/>
            <person name="Antoshechkin I."/>
            <person name="Sternberg P.W."/>
            <person name="Goodrich-Blair H."/>
            <person name="Dillman A.R."/>
        </authorList>
    </citation>
    <scope>NUCLEOTIDE SEQUENCE</scope>
    <source>
        <strain evidence="13">PS9179</strain>
        <tissue evidence="13">Whole animal</tissue>
    </source>
</reference>
<sequence length="309" mass="36210">MSRHGAHLHFVPVFLLTAFGLYVVAHLIFAAQVSRTLIVHSTGYERYGSALVERTHVSPLAKKQPTRGRLFCFAMSTEKFHLDRVPAVYGTWLQKCDAVHFFTNSKKHLADVPFHTIFQEIPDDYMGLFWKSRIALFYAYHISKDFDWYVKSDDDTYLIVDRLRAYLDAFNPEKPLFLGYRLKRRFRSGYNAGGSGYIISRKAMQMFAEQLFPNPLLCPFHDWEDYGISRCFHSVGIQATDTRDSRGRQRFLQFSPEEHLKGTVLNDWVFDENQHKGFDVFHENLISLHHLTPQEIYLIHAFLYRINDK</sequence>
<evidence type="ECO:0000256" key="2">
    <source>
        <dbReference type="ARBA" id="ARBA00004922"/>
    </source>
</evidence>
<evidence type="ECO:0000256" key="11">
    <source>
        <dbReference type="ARBA" id="ARBA00023136"/>
    </source>
</evidence>
<keyword evidence="10" id="KW-1133">Transmembrane helix</keyword>
<keyword evidence="6" id="KW-0808">Transferase</keyword>
<dbReference type="Proteomes" id="UP001175271">
    <property type="component" value="Unassembled WGS sequence"/>
</dbReference>
<organism evidence="13 14">
    <name type="scientific">Steinernema hermaphroditum</name>
    <dbReference type="NCBI Taxonomy" id="289476"/>
    <lineage>
        <taxon>Eukaryota</taxon>
        <taxon>Metazoa</taxon>
        <taxon>Ecdysozoa</taxon>
        <taxon>Nematoda</taxon>
        <taxon>Chromadorea</taxon>
        <taxon>Rhabditida</taxon>
        <taxon>Tylenchina</taxon>
        <taxon>Panagrolaimomorpha</taxon>
        <taxon>Strongyloidoidea</taxon>
        <taxon>Steinernematidae</taxon>
        <taxon>Steinernema</taxon>
    </lineage>
</organism>
<feature type="domain" description="Fringe-like glycosyltransferase" evidence="12">
    <location>
        <begin position="75"/>
        <end position="207"/>
    </location>
</feature>
<evidence type="ECO:0000256" key="4">
    <source>
        <dbReference type="ARBA" id="ARBA00012557"/>
    </source>
</evidence>
<gene>
    <name evidence="13" type="ORF">QR680_012338</name>
</gene>
<evidence type="ECO:0000256" key="8">
    <source>
        <dbReference type="ARBA" id="ARBA00022741"/>
    </source>
</evidence>
<evidence type="ECO:0000256" key="9">
    <source>
        <dbReference type="ARBA" id="ARBA00022968"/>
    </source>
</evidence>
<name>A0AA39I1R1_9BILA</name>
<evidence type="ECO:0000256" key="7">
    <source>
        <dbReference type="ARBA" id="ARBA00022692"/>
    </source>
</evidence>
<keyword evidence="7" id="KW-0812">Transmembrane</keyword>
<dbReference type="InterPro" id="IPR003378">
    <property type="entry name" value="Fringe-like_glycosylTrfase"/>
</dbReference>
<protein>
    <recommendedName>
        <fullName evidence="4">N-acetylgalactosaminide beta-1,3-galactosyltransferase</fullName>
        <ecNumber evidence="4">2.4.1.122</ecNumber>
    </recommendedName>
</protein>
<keyword evidence="9" id="KW-0735">Signal-anchor</keyword>
<comment type="caution">
    <text evidence="13">The sequence shown here is derived from an EMBL/GenBank/DDBJ whole genome shotgun (WGS) entry which is preliminary data.</text>
</comment>
<dbReference type="AlphaFoldDB" id="A0AA39I1R1"/>
<evidence type="ECO:0000256" key="1">
    <source>
        <dbReference type="ARBA" id="ARBA00004606"/>
    </source>
</evidence>
<dbReference type="InterPro" id="IPR026050">
    <property type="entry name" value="C1GALT1/C1GALT1_chp1"/>
</dbReference>
<dbReference type="GO" id="GO:0016020">
    <property type="term" value="C:membrane"/>
    <property type="evidence" value="ECO:0007669"/>
    <property type="project" value="UniProtKB-SubCell"/>
</dbReference>
<accession>A0AA39I1R1</accession>
<keyword evidence="11" id="KW-0472">Membrane</keyword>
<keyword evidence="5" id="KW-0328">Glycosyltransferase</keyword>
<dbReference type="EC" id="2.4.1.122" evidence="4"/>
<evidence type="ECO:0000256" key="10">
    <source>
        <dbReference type="ARBA" id="ARBA00022989"/>
    </source>
</evidence>
<evidence type="ECO:0000259" key="12">
    <source>
        <dbReference type="Pfam" id="PF02434"/>
    </source>
</evidence>
<evidence type="ECO:0000256" key="5">
    <source>
        <dbReference type="ARBA" id="ARBA00022676"/>
    </source>
</evidence>
<evidence type="ECO:0000256" key="6">
    <source>
        <dbReference type="ARBA" id="ARBA00022679"/>
    </source>
</evidence>
<proteinExistence type="inferred from homology"/>
<dbReference type="EMBL" id="JAUCMV010000002">
    <property type="protein sequence ID" value="KAK0416198.1"/>
    <property type="molecule type" value="Genomic_DNA"/>
</dbReference>
<keyword evidence="8" id="KW-0547">Nucleotide-binding</keyword>
<dbReference type="PANTHER" id="PTHR23033:SF7">
    <property type="entry name" value="GLYCOPROTEIN-N-ACETYLGALACTOSAMINE 3-BETA-GALACTOSYLTRANSFERASE 1"/>
    <property type="match status" value="1"/>
</dbReference>
<dbReference type="Pfam" id="PF02434">
    <property type="entry name" value="Fringe"/>
    <property type="match status" value="1"/>
</dbReference>
<comment type="pathway">
    <text evidence="2">Protein modification; protein glycosylation.</text>
</comment>